<accession>A0A936YXM2</accession>
<comment type="caution">
    <text evidence="1">The sequence shown here is derived from an EMBL/GenBank/DDBJ whole genome shotgun (WGS) entry which is preliminary data.</text>
</comment>
<dbReference type="Proteomes" id="UP000599109">
    <property type="component" value="Unassembled WGS sequence"/>
</dbReference>
<evidence type="ECO:0000313" key="2">
    <source>
        <dbReference type="Proteomes" id="UP000599109"/>
    </source>
</evidence>
<dbReference type="RefSeq" id="WP_201673855.1">
    <property type="nucleotide sequence ID" value="NZ_JAEQNE010000002.1"/>
</dbReference>
<organism evidence="1 2">
    <name type="scientific">Ramlibacter monticola</name>
    <dbReference type="NCBI Taxonomy" id="1926872"/>
    <lineage>
        <taxon>Bacteria</taxon>
        <taxon>Pseudomonadati</taxon>
        <taxon>Pseudomonadota</taxon>
        <taxon>Betaproteobacteria</taxon>
        <taxon>Burkholderiales</taxon>
        <taxon>Comamonadaceae</taxon>
        <taxon>Ramlibacter</taxon>
    </lineage>
</organism>
<keyword evidence="2" id="KW-1185">Reference proteome</keyword>
<protein>
    <submittedName>
        <fullName evidence="1">Uncharacterized protein</fullName>
    </submittedName>
</protein>
<dbReference type="EMBL" id="JAEQNE010000002">
    <property type="protein sequence ID" value="MBL0391208.1"/>
    <property type="molecule type" value="Genomic_DNA"/>
</dbReference>
<name>A0A936YXM2_9BURK</name>
<reference evidence="1 2" key="1">
    <citation type="journal article" date="2017" name="Int. J. Syst. Evol. Microbiol.">
        <title>Ramlibacter monticola sp. nov., isolated from forest soil.</title>
        <authorList>
            <person name="Chaudhary D.K."/>
            <person name="Kim J."/>
        </authorList>
    </citation>
    <scope>NUCLEOTIDE SEQUENCE [LARGE SCALE GENOMIC DNA]</scope>
    <source>
        <strain evidence="1 2">KACC 19175</strain>
    </source>
</reference>
<dbReference type="AlphaFoldDB" id="A0A936YXM2"/>
<evidence type="ECO:0000313" key="1">
    <source>
        <dbReference type="EMBL" id="MBL0391208.1"/>
    </source>
</evidence>
<sequence length="89" mass="9977">MMMRDPYQVQRGTHGGHCECEQLAAALGCDPSTISFDFCLRVLQRHWRINCRHGSTEDAPRRSIAQHWKDAGPTDAVKAILISNAPEES</sequence>
<gene>
    <name evidence="1" type="ORF">JJ685_08665</name>
</gene>
<proteinExistence type="predicted"/>